<evidence type="ECO:0000313" key="4">
    <source>
        <dbReference type="EMBL" id="OWR50497.1"/>
    </source>
</evidence>
<dbReference type="PANTHER" id="PTHR46532:SF4">
    <property type="entry name" value="AAA+ ATPASE DOMAIN-CONTAINING PROTEIN"/>
    <property type="match status" value="1"/>
</dbReference>
<dbReference type="STRING" id="278856.A0A212F9T1"/>
<accession>A0A212F9T1</accession>
<dbReference type="EMBL" id="AGBW02009564">
    <property type="protein sequence ID" value="OWR50497.1"/>
    <property type="molecule type" value="Genomic_DNA"/>
</dbReference>
<organism evidence="4 5">
    <name type="scientific">Danaus plexippus plexippus</name>
    <dbReference type="NCBI Taxonomy" id="278856"/>
    <lineage>
        <taxon>Eukaryota</taxon>
        <taxon>Metazoa</taxon>
        <taxon>Ecdysozoa</taxon>
        <taxon>Arthropoda</taxon>
        <taxon>Hexapoda</taxon>
        <taxon>Insecta</taxon>
        <taxon>Pterygota</taxon>
        <taxon>Neoptera</taxon>
        <taxon>Endopterygota</taxon>
        <taxon>Lepidoptera</taxon>
        <taxon>Glossata</taxon>
        <taxon>Ditrysia</taxon>
        <taxon>Papilionoidea</taxon>
        <taxon>Nymphalidae</taxon>
        <taxon>Danainae</taxon>
        <taxon>Danaini</taxon>
        <taxon>Danaina</taxon>
        <taxon>Danaus</taxon>
        <taxon>Danaus</taxon>
    </lineage>
</organism>
<comment type="caution">
    <text evidence="4">The sequence shown here is derived from an EMBL/GenBank/DDBJ whole genome shotgun (WGS) entry which is preliminary data.</text>
</comment>
<gene>
    <name evidence="4" type="ORF">KGM_203998</name>
</gene>
<dbReference type="GO" id="GO:0007018">
    <property type="term" value="P:microtubule-based movement"/>
    <property type="evidence" value="ECO:0007669"/>
    <property type="project" value="InterPro"/>
</dbReference>
<dbReference type="InParanoid" id="A0A212F9T1"/>
<feature type="coiled-coil region" evidence="2">
    <location>
        <begin position="12"/>
        <end position="39"/>
    </location>
</feature>
<comment type="similarity">
    <text evidence="1">Belongs to the dynein heavy chain family.</text>
</comment>
<dbReference type="GO" id="GO:0005858">
    <property type="term" value="C:axonemal dynein complex"/>
    <property type="evidence" value="ECO:0007669"/>
    <property type="project" value="TreeGrafter"/>
</dbReference>
<dbReference type="PANTHER" id="PTHR46532">
    <property type="entry name" value="MALE FERTILITY FACTOR KL5"/>
    <property type="match status" value="1"/>
</dbReference>
<dbReference type="Proteomes" id="UP000007151">
    <property type="component" value="Unassembled WGS sequence"/>
</dbReference>
<name>A0A212F9T1_DANPL</name>
<feature type="domain" description="Dynein heavy chain tail" evidence="3">
    <location>
        <begin position="257"/>
        <end position="813"/>
    </location>
</feature>
<dbReference type="InterPro" id="IPR026983">
    <property type="entry name" value="DHC"/>
</dbReference>
<protein>
    <submittedName>
        <fullName evidence="4">Dynein heavy chain cytosolic</fullName>
    </submittedName>
</protein>
<dbReference type="AlphaFoldDB" id="A0A212F9T1"/>
<reference evidence="4 5" key="1">
    <citation type="journal article" date="2011" name="Cell">
        <title>The monarch butterfly genome yields insights into long-distance migration.</title>
        <authorList>
            <person name="Zhan S."/>
            <person name="Merlin C."/>
            <person name="Boore J.L."/>
            <person name="Reppert S.M."/>
        </authorList>
    </citation>
    <scope>NUCLEOTIDE SEQUENCE [LARGE SCALE GENOMIC DNA]</scope>
    <source>
        <strain evidence="4">F-2</strain>
    </source>
</reference>
<sequence>MFVCGIKPGSSEEEEEDVMDILQKRREECERKARRGEMDPRLEFTFQLLIDGTGLPRHAIMDHVFEGNMLDDINQLFLPHMRNKLLWYYQDVEEVEQRPVVEGNKSRQQSQSKVPPPQITMKKKLFLSDGWDVRFTGVCIYMFRINVSKQLPEEGFHKDLFCGILNAEKVGLVTAIERVMEYVYMSALAHPSSDGDEDETRFPIVKNQLLPGLRSFFCEDVCNQVNLFDDGKALMANLKDQTELKEMVKNSSKLILLEERVNEWIKKIMEILSESEQLRREVDSSGPQDELEYWKKRGAQFSQLVSYLQDSEVQLTLTCLQLANSKVIKLWRETDHKITFCYNEAKDNAKFIQAMEKCCHSLYLDDPVKIKDSILSLLQTVRLIHSVSQFYNTSERISSLMVKITNQMIETCKQYITCRSKETIWSQDRDSVRDKLKHCINLNKTYRDTYIFVKNQTFLPNTEQFSFSENYVFGKFDTFCKRLNKILTMFILMDDYNHLFEKRMEGLLLGEDLEDAMHSFNEAKKAVTSCQYDYLDYRNNDFDKDYQAFEDKTHTLRESIGHTIEVNFASVWETPQGIKFLTRFEKVSQKIQITKLSEKYDRVLKYSEKEVDKIMKMFKRQKDDPPLPRNYSPVAGRIKWARCLMYNMTETVESVCSHAALNSLPTAADMMRKYATTRTLIHNYEENMRAVWMNQNLWDVDDSLNNTILKIDDSGRIVVNLDHTIKLLIRESDCLVKMGLELPIVCHSLYSKKKYFTLVNDSLQFLLEDYMRSVRQVKLEVRPLLLPQVVRLSSLLLPGIRSVSWTCEEWKEFVDRANFAIKSFDVLVTRVHDIYSNRIIYMLSGMQEVSLLTLPDEMPWSVEEFIECVETGCRSACVELNRKSLMVEEAVEEVLDLVKKAAQQVKPTEINPDFEFLIADDDTQLMSGAASTMNESTASGQQDWSAVWECFESPHRLLSVPAGGLSKSMQEMVKNAVNEMRRYYSRKVVDVLIKVTRRALDLIIKQFSCDSEVIVKNNLNELTASKFLKTEEIKPFLMTFYVILDI</sequence>
<dbReference type="GO" id="GO:0051959">
    <property type="term" value="F:dynein light intermediate chain binding"/>
    <property type="evidence" value="ECO:0007669"/>
    <property type="project" value="InterPro"/>
</dbReference>
<proteinExistence type="inferred from homology"/>
<evidence type="ECO:0000313" key="5">
    <source>
        <dbReference type="Proteomes" id="UP000007151"/>
    </source>
</evidence>
<evidence type="ECO:0000259" key="3">
    <source>
        <dbReference type="Pfam" id="PF08385"/>
    </source>
</evidence>
<evidence type="ECO:0000256" key="2">
    <source>
        <dbReference type="SAM" id="Coils"/>
    </source>
</evidence>
<dbReference type="eggNOG" id="KOG3595">
    <property type="taxonomic scope" value="Eukaryota"/>
</dbReference>
<dbReference type="GO" id="GO:0045505">
    <property type="term" value="F:dynein intermediate chain binding"/>
    <property type="evidence" value="ECO:0007669"/>
    <property type="project" value="InterPro"/>
</dbReference>
<keyword evidence="2" id="KW-0175">Coiled coil</keyword>
<dbReference type="InterPro" id="IPR013594">
    <property type="entry name" value="Dynein_heavy_tail"/>
</dbReference>
<evidence type="ECO:0000256" key="1">
    <source>
        <dbReference type="ARBA" id="ARBA00008887"/>
    </source>
</evidence>
<dbReference type="Pfam" id="PF08385">
    <property type="entry name" value="DHC_N1"/>
    <property type="match status" value="1"/>
</dbReference>
<dbReference type="KEGG" id="dpl:KGM_203998"/>
<keyword evidence="5" id="KW-1185">Reference proteome</keyword>